<feature type="domain" description="Transglycosylase SLT" evidence="1">
    <location>
        <begin position="116"/>
        <end position="194"/>
    </location>
</feature>
<organism evidence="2 3">
    <name type="scientific">Azonexus hydrophilus</name>
    <dbReference type="NCBI Taxonomy" id="418702"/>
    <lineage>
        <taxon>Bacteria</taxon>
        <taxon>Pseudomonadati</taxon>
        <taxon>Pseudomonadota</taxon>
        <taxon>Betaproteobacteria</taxon>
        <taxon>Rhodocyclales</taxon>
        <taxon>Azonexaceae</taxon>
        <taxon>Azonexus</taxon>
    </lineage>
</organism>
<evidence type="ECO:0000313" key="2">
    <source>
        <dbReference type="EMBL" id="OMG53584.1"/>
    </source>
</evidence>
<name>A0A1R1I4M0_9RHOO</name>
<protein>
    <submittedName>
        <fullName evidence="2">Lytic transglycosylase</fullName>
    </submittedName>
</protein>
<dbReference type="SUPFAM" id="SSF53955">
    <property type="entry name" value="Lysozyme-like"/>
    <property type="match status" value="1"/>
</dbReference>
<reference evidence="2 3" key="1">
    <citation type="submission" date="2016-10" db="EMBL/GenBank/DDBJ databases">
        <title>Alkaliphiles isolated from bioreactors.</title>
        <authorList>
            <person name="Salah Z."/>
            <person name="Rout S.P."/>
            <person name="Humphreys P.N."/>
        </authorList>
    </citation>
    <scope>NUCLEOTIDE SEQUENCE [LARGE SCALE GENOMIC DNA]</scope>
    <source>
        <strain evidence="2 3">ZS02</strain>
    </source>
</reference>
<dbReference type="EMBL" id="MTHD01000003">
    <property type="protein sequence ID" value="OMG53584.1"/>
    <property type="molecule type" value="Genomic_DNA"/>
</dbReference>
<evidence type="ECO:0000259" key="1">
    <source>
        <dbReference type="Pfam" id="PF01464"/>
    </source>
</evidence>
<comment type="caution">
    <text evidence="2">The sequence shown here is derived from an EMBL/GenBank/DDBJ whole genome shotgun (WGS) entry which is preliminary data.</text>
</comment>
<dbReference type="AlphaFoldDB" id="A0A1R1I4M0"/>
<dbReference type="RefSeq" id="WP_076094407.1">
    <property type="nucleotide sequence ID" value="NZ_MTHD01000003.1"/>
</dbReference>
<sequence length="236" mass="25408">MFASQFLSPAVSRVVAAVSHVVRKFLMLAGLVFVLGLAGTYKGHSGLLDGLQAMFPGGVNASERSAVPVADDALLPVAALNQERLVPSMQQALHYVARRYRVSNEVLVPIFLAAQDSAREFGLDPLLIVAVIGVESGFNPFSQSVVGAQGLMQVMPRFHSDKLPDGAGELPFFDPVTNVQVGSRVLRESISRNGGLVPGLQQFGGAINDPDRRYSGKVLAERERLEQAIQQRMQKA</sequence>
<dbReference type="OrthoDB" id="9815002at2"/>
<dbReference type="InterPro" id="IPR008258">
    <property type="entry name" value="Transglycosylase_SLT_dom_1"/>
</dbReference>
<dbReference type="Pfam" id="PF01464">
    <property type="entry name" value="SLT"/>
    <property type="match status" value="1"/>
</dbReference>
<dbReference type="Gene3D" id="1.10.530.10">
    <property type="match status" value="1"/>
</dbReference>
<dbReference type="Proteomes" id="UP000187526">
    <property type="component" value="Unassembled WGS sequence"/>
</dbReference>
<gene>
    <name evidence="2" type="ORF">BJN45_09055</name>
</gene>
<accession>A0A1R1I4M0</accession>
<proteinExistence type="predicted"/>
<dbReference type="InterPro" id="IPR023346">
    <property type="entry name" value="Lysozyme-like_dom_sf"/>
</dbReference>
<dbReference type="STRING" id="418702.BJN45_09055"/>
<keyword evidence="3" id="KW-1185">Reference proteome</keyword>
<evidence type="ECO:0000313" key="3">
    <source>
        <dbReference type="Proteomes" id="UP000187526"/>
    </source>
</evidence>